<reference evidence="11 12" key="1">
    <citation type="submission" date="2017-12" db="EMBL/GenBank/DDBJ databases">
        <title>Sequencing the genomes of 1000 Actinobacteria strains.</title>
        <authorList>
            <person name="Klenk H.-P."/>
        </authorList>
    </citation>
    <scope>NUCLEOTIDE SEQUENCE [LARGE SCALE GENOMIC DNA]</scope>
    <source>
        <strain evidence="11 12">DSM 12806</strain>
    </source>
</reference>
<dbReference type="GO" id="GO:0046872">
    <property type="term" value="F:metal ion binding"/>
    <property type="evidence" value="ECO:0007669"/>
    <property type="project" value="UniProtKB-KW"/>
</dbReference>
<comment type="caution">
    <text evidence="11">The sequence shown here is derived from an EMBL/GenBank/DDBJ whole genome shotgun (WGS) entry which is preliminary data.</text>
</comment>
<sequence length="323" mass="32910">MTSVAPAPGVRLDPRHGAASWHALGTYVELRTSSAALDAAARLVVDVLDEVDAACSRFRPDSDLSVANARPGRPVAVSPVLVGAVRVALEAAVETSGLVDPTLGEVLRGAGYDRTFTLVPSDDPSPAALPGARGSWRDVVVDDAALCVPVGAALDLGATGKAYAADLAALTVVEELGVDVLVNVGGDLRVAGPDPQAPTRYPVVVGHSREDLPGGGASTTVVVADGGLATSSVSARRWRRGGRQWHHLVDPRTGGPADGPWRTVTALGHSAVAANTASTVAVVLGTDAVPWLTARGVAARLVAHDGTVTRTPAWAAAGLEEDR</sequence>
<dbReference type="InterPro" id="IPR003374">
    <property type="entry name" value="ApbE-like_sf"/>
</dbReference>
<protein>
    <recommendedName>
        <fullName evidence="3">FAD:protein FMN transferase</fullName>
        <ecNumber evidence="2">2.7.1.180</ecNumber>
    </recommendedName>
    <alternativeName>
        <fullName evidence="9">Flavin transferase</fullName>
    </alternativeName>
</protein>
<evidence type="ECO:0000256" key="3">
    <source>
        <dbReference type="ARBA" id="ARBA00016337"/>
    </source>
</evidence>
<evidence type="ECO:0000256" key="9">
    <source>
        <dbReference type="ARBA" id="ARBA00031306"/>
    </source>
</evidence>
<gene>
    <name evidence="11" type="ORF">ATL31_0575</name>
</gene>
<dbReference type="RefSeq" id="WP_211283956.1">
    <property type="nucleotide sequence ID" value="NZ_PJNE01000001.1"/>
</dbReference>
<evidence type="ECO:0000256" key="8">
    <source>
        <dbReference type="ARBA" id="ARBA00022842"/>
    </source>
</evidence>
<dbReference type="AlphaFoldDB" id="A0A2N3YG00"/>
<accession>A0A2N3YG00</accession>
<keyword evidence="5" id="KW-0808">Transferase</keyword>
<dbReference type="EC" id="2.7.1.180" evidence="2"/>
<evidence type="ECO:0000313" key="12">
    <source>
        <dbReference type="Proteomes" id="UP000233781"/>
    </source>
</evidence>
<dbReference type="GO" id="GO:0016740">
    <property type="term" value="F:transferase activity"/>
    <property type="evidence" value="ECO:0007669"/>
    <property type="project" value="UniProtKB-KW"/>
</dbReference>
<keyword evidence="11" id="KW-0449">Lipoprotein</keyword>
<evidence type="ECO:0000256" key="6">
    <source>
        <dbReference type="ARBA" id="ARBA00022723"/>
    </source>
</evidence>
<dbReference type="Gene3D" id="3.10.520.10">
    <property type="entry name" value="ApbE-like domains"/>
    <property type="match status" value="1"/>
</dbReference>
<dbReference type="PANTHER" id="PTHR30040">
    <property type="entry name" value="THIAMINE BIOSYNTHESIS LIPOPROTEIN APBE"/>
    <property type="match status" value="1"/>
</dbReference>
<evidence type="ECO:0000256" key="7">
    <source>
        <dbReference type="ARBA" id="ARBA00022827"/>
    </source>
</evidence>
<keyword evidence="7" id="KW-0274">FAD</keyword>
<evidence type="ECO:0000313" key="11">
    <source>
        <dbReference type="EMBL" id="PKW25775.1"/>
    </source>
</evidence>
<dbReference type="InterPro" id="IPR024932">
    <property type="entry name" value="ApbE"/>
</dbReference>
<dbReference type="PANTHER" id="PTHR30040:SF2">
    <property type="entry name" value="FAD:PROTEIN FMN TRANSFERASE"/>
    <property type="match status" value="1"/>
</dbReference>
<evidence type="ECO:0000256" key="4">
    <source>
        <dbReference type="ARBA" id="ARBA00022630"/>
    </source>
</evidence>
<evidence type="ECO:0000256" key="2">
    <source>
        <dbReference type="ARBA" id="ARBA00011955"/>
    </source>
</evidence>
<keyword evidence="4" id="KW-0285">Flavoprotein</keyword>
<keyword evidence="6" id="KW-0479">Metal-binding</keyword>
<name>A0A2N3YG00_9MICO</name>
<keyword evidence="8" id="KW-0460">Magnesium</keyword>
<organism evidence="11 12">
    <name type="scientific">Phycicoccus duodecadis</name>
    <dbReference type="NCBI Taxonomy" id="173053"/>
    <lineage>
        <taxon>Bacteria</taxon>
        <taxon>Bacillati</taxon>
        <taxon>Actinomycetota</taxon>
        <taxon>Actinomycetes</taxon>
        <taxon>Micrococcales</taxon>
        <taxon>Intrasporangiaceae</taxon>
        <taxon>Phycicoccus</taxon>
    </lineage>
</organism>
<dbReference type="Pfam" id="PF02424">
    <property type="entry name" value="ApbE"/>
    <property type="match status" value="1"/>
</dbReference>
<evidence type="ECO:0000256" key="1">
    <source>
        <dbReference type="ARBA" id="ARBA00001946"/>
    </source>
</evidence>
<dbReference type="SUPFAM" id="SSF143631">
    <property type="entry name" value="ApbE-like"/>
    <property type="match status" value="1"/>
</dbReference>
<proteinExistence type="predicted"/>
<dbReference type="EMBL" id="PJNE01000001">
    <property type="protein sequence ID" value="PKW25775.1"/>
    <property type="molecule type" value="Genomic_DNA"/>
</dbReference>
<dbReference type="Proteomes" id="UP000233781">
    <property type="component" value="Unassembled WGS sequence"/>
</dbReference>
<evidence type="ECO:0000256" key="10">
    <source>
        <dbReference type="ARBA" id="ARBA00048540"/>
    </source>
</evidence>
<comment type="catalytic activity">
    <reaction evidence="10">
        <text>L-threonyl-[protein] + FAD = FMN-L-threonyl-[protein] + AMP + H(+)</text>
        <dbReference type="Rhea" id="RHEA:36847"/>
        <dbReference type="Rhea" id="RHEA-COMP:11060"/>
        <dbReference type="Rhea" id="RHEA-COMP:11061"/>
        <dbReference type="ChEBI" id="CHEBI:15378"/>
        <dbReference type="ChEBI" id="CHEBI:30013"/>
        <dbReference type="ChEBI" id="CHEBI:57692"/>
        <dbReference type="ChEBI" id="CHEBI:74257"/>
        <dbReference type="ChEBI" id="CHEBI:456215"/>
        <dbReference type="EC" id="2.7.1.180"/>
    </reaction>
</comment>
<comment type="cofactor">
    <cofactor evidence="1">
        <name>Mg(2+)</name>
        <dbReference type="ChEBI" id="CHEBI:18420"/>
    </cofactor>
</comment>
<keyword evidence="12" id="KW-1185">Reference proteome</keyword>
<evidence type="ECO:0000256" key="5">
    <source>
        <dbReference type="ARBA" id="ARBA00022679"/>
    </source>
</evidence>